<gene>
    <name evidence="1" type="ORF">FSCG_01027</name>
</gene>
<evidence type="ECO:0000313" key="2">
    <source>
        <dbReference type="Proteomes" id="UP000004925"/>
    </source>
</evidence>
<name>A0A0M1VUH4_FUSVC</name>
<dbReference type="RefSeq" id="WP_008803017.1">
    <property type="nucleotide sequence ID" value="NZ_KQ235737.1"/>
</dbReference>
<comment type="caution">
    <text evidence="1">The sequence shown here is derived from an EMBL/GenBank/DDBJ whole genome shotgun (WGS) entry which is preliminary data.</text>
</comment>
<dbReference type="AlphaFoldDB" id="A0A0M1VUH4"/>
<organism evidence="1 2">
    <name type="scientific">Fusobacterium vincentii 4_1_13</name>
    <dbReference type="NCBI Taxonomy" id="469606"/>
    <lineage>
        <taxon>Bacteria</taxon>
        <taxon>Fusobacteriati</taxon>
        <taxon>Fusobacteriota</taxon>
        <taxon>Fusobacteriia</taxon>
        <taxon>Fusobacteriales</taxon>
        <taxon>Fusobacteriaceae</taxon>
        <taxon>Fusobacterium</taxon>
    </lineage>
</organism>
<accession>A0A0M1VUH4</accession>
<evidence type="ECO:0000313" key="1">
    <source>
        <dbReference type="EMBL" id="EEO40314.1"/>
    </source>
</evidence>
<dbReference type="HOGENOM" id="CLU_2879387_0_0_0"/>
<reference evidence="1 2" key="1">
    <citation type="submission" date="2011-10" db="EMBL/GenBank/DDBJ databases">
        <title>The Genome Sequence of Fusobacterium sp. 4_1_13.</title>
        <authorList>
            <consortium name="The Broad Institute Genome Sequencing Platform"/>
            <person name="Earl A."/>
            <person name="Ward D."/>
            <person name="Feldgarden M."/>
            <person name="Gevers D."/>
            <person name="Strauss J."/>
            <person name="Ambrose C."/>
            <person name="Allen-Vercoe E."/>
            <person name="Young S.K."/>
            <person name="Zeng Q."/>
            <person name="Gargeya S."/>
            <person name="Fitzgerald M."/>
            <person name="Haas B."/>
            <person name="Abouelleil A."/>
            <person name="Alvarado L."/>
            <person name="Arachchi H.M."/>
            <person name="Berlin A."/>
            <person name="Brown A."/>
            <person name="Chapman S.B."/>
            <person name="Chen Z."/>
            <person name="Dunbar C."/>
            <person name="Freedman E."/>
            <person name="Gearin G."/>
            <person name="Goldberg J."/>
            <person name="Griggs A."/>
            <person name="Gujja S."/>
            <person name="Heiman D."/>
            <person name="Howarth C."/>
            <person name="Larson L."/>
            <person name="Lui A."/>
            <person name="MacDonald P.J."/>
            <person name="Montmayeur A."/>
            <person name="Murphy C."/>
            <person name="Neiman D."/>
            <person name="Pearson M."/>
            <person name="Priest M."/>
            <person name="Roberts A."/>
            <person name="Saif S."/>
            <person name="Shea T."/>
            <person name="Shenoy N."/>
            <person name="Sisk P."/>
            <person name="Stolte C."/>
            <person name="Sykes S."/>
            <person name="Wortman J."/>
            <person name="Nusbaum C."/>
            <person name="Birren B."/>
        </authorList>
    </citation>
    <scope>NUCLEOTIDE SEQUENCE [LARGE SCALE GENOMIC DNA]</scope>
    <source>
        <strain evidence="1 2">4_1_13</strain>
    </source>
</reference>
<dbReference type="EMBL" id="ACDE02000019">
    <property type="protein sequence ID" value="EEO40314.1"/>
    <property type="molecule type" value="Genomic_DNA"/>
</dbReference>
<proteinExistence type="predicted"/>
<sequence>MGKFTDEVLLNFFEIRASLYDKEVFIYNPKTKKKYRIDGLVVDGSYGNSQILLGDEIKDEKDS</sequence>
<protein>
    <submittedName>
        <fullName evidence="1">Uncharacterized protein</fullName>
    </submittedName>
</protein>
<dbReference type="Proteomes" id="UP000004925">
    <property type="component" value="Unassembled WGS sequence"/>
</dbReference>